<keyword evidence="4" id="KW-1185">Reference proteome</keyword>
<feature type="compositionally biased region" description="Basic residues" evidence="1">
    <location>
        <begin position="174"/>
        <end position="184"/>
    </location>
</feature>
<gene>
    <name evidence="3" type="ORF">PEDI_45630</name>
</gene>
<evidence type="ECO:0008006" key="5">
    <source>
        <dbReference type="Google" id="ProtNLM"/>
    </source>
</evidence>
<comment type="caution">
    <text evidence="3">The sequence shown here is derived from an EMBL/GenBank/DDBJ whole genome shotgun (WGS) entry which is preliminary data.</text>
</comment>
<feature type="chain" id="PRO_5042871848" description="Lipoprotein" evidence="2">
    <location>
        <begin position="20"/>
        <end position="184"/>
    </location>
</feature>
<dbReference type="PROSITE" id="PS51257">
    <property type="entry name" value="PROKAR_LIPOPROTEIN"/>
    <property type="match status" value="1"/>
</dbReference>
<keyword evidence="2" id="KW-0732">Signal</keyword>
<organism evidence="3 4">
    <name type="scientific">Persicobacter diffluens</name>
    <dbReference type="NCBI Taxonomy" id="981"/>
    <lineage>
        <taxon>Bacteria</taxon>
        <taxon>Pseudomonadati</taxon>
        <taxon>Bacteroidota</taxon>
        <taxon>Cytophagia</taxon>
        <taxon>Cytophagales</taxon>
        <taxon>Persicobacteraceae</taxon>
        <taxon>Persicobacter</taxon>
    </lineage>
</organism>
<dbReference type="EMBL" id="BQKE01000003">
    <property type="protein sequence ID" value="GJM64011.1"/>
    <property type="molecule type" value="Genomic_DNA"/>
</dbReference>
<feature type="signal peptide" evidence="2">
    <location>
        <begin position="1"/>
        <end position="19"/>
    </location>
</feature>
<name>A0AAN4W1L8_9BACT</name>
<protein>
    <recommendedName>
        <fullName evidence="5">Lipoprotein</fullName>
    </recommendedName>
</protein>
<evidence type="ECO:0000256" key="1">
    <source>
        <dbReference type="SAM" id="MobiDB-lite"/>
    </source>
</evidence>
<proteinExistence type="predicted"/>
<feature type="region of interest" description="Disordered" evidence="1">
    <location>
        <begin position="164"/>
        <end position="184"/>
    </location>
</feature>
<evidence type="ECO:0000313" key="3">
    <source>
        <dbReference type="EMBL" id="GJM64011.1"/>
    </source>
</evidence>
<reference evidence="3 4" key="1">
    <citation type="submission" date="2021-12" db="EMBL/GenBank/DDBJ databases">
        <title>Genome sequencing of bacteria with rrn-lacking chromosome and rrn-plasmid.</title>
        <authorList>
            <person name="Anda M."/>
            <person name="Iwasaki W."/>
        </authorList>
    </citation>
    <scope>NUCLEOTIDE SEQUENCE [LARGE SCALE GENOMIC DNA]</scope>
    <source>
        <strain evidence="3 4">NBRC 15940</strain>
    </source>
</reference>
<evidence type="ECO:0000256" key="2">
    <source>
        <dbReference type="SAM" id="SignalP"/>
    </source>
</evidence>
<sequence>MKKLLFSYLGAMAVGSCMLFSSCSSTSKFTQAYREKIEAAGGDLKDIQFYNNEKIVLQSTISSTQMATAKGKIKIKEGKMVETITIPKKTPGVCIQDNGNWVLISFDTDDSLNIRFWGDKAKTAYKIADQEGWLVFKEKGLQEINYGENLYQVMEGSNADLMIKPDEKSSSQKASRKVKGRKLM</sequence>
<accession>A0AAN4W1L8</accession>
<dbReference type="RefSeq" id="WP_338239097.1">
    <property type="nucleotide sequence ID" value="NZ_BQKE01000003.1"/>
</dbReference>
<dbReference type="AlphaFoldDB" id="A0AAN4W1L8"/>
<evidence type="ECO:0000313" key="4">
    <source>
        <dbReference type="Proteomes" id="UP001310022"/>
    </source>
</evidence>
<dbReference type="Proteomes" id="UP001310022">
    <property type="component" value="Unassembled WGS sequence"/>
</dbReference>